<sequence length="345" mass="38699">MKVSVLSFIADQRSKQPPVSSFRVDLTGKTVVVVGANTGLGFEATKHFAGMGAGRIIMACRSQSKGQAAVERLKSEIGYSRAELWLIDLAEFSSVREFADRFERDGGRLDILVENAAMRSFEYTATKDGWDMSLQVNHLSTSLLALLLLPIMIRTAKQHATVPRIVVVSSDMHYFVKFSRDVAEDPEILKTLGGAEYCKNPKNMQDRYELTKLFNVFFVRALNAHIPPSTPLIVSAVDPGFCYSELRRESSGVRVIRDWLMESALAFSSEVGSRRIVWTALAHQEEPDRLRGEYTSSFKIKEVGDLVLSPVGREVERRSWDELVGILGKVDSRVTETVERYLTRV</sequence>
<name>A0AAW0EA23_9AGAR</name>
<dbReference type="InterPro" id="IPR002347">
    <property type="entry name" value="SDR_fam"/>
</dbReference>
<evidence type="ECO:0000313" key="2">
    <source>
        <dbReference type="EMBL" id="KAK7061203.1"/>
    </source>
</evidence>
<dbReference type="Gene3D" id="3.40.50.720">
    <property type="entry name" value="NAD(P)-binding Rossmann-like Domain"/>
    <property type="match status" value="1"/>
</dbReference>
<keyword evidence="1" id="KW-0560">Oxidoreductase</keyword>
<dbReference type="PANTHER" id="PTHR43157:SF31">
    <property type="entry name" value="PHOSPHATIDYLINOSITOL-GLYCAN BIOSYNTHESIS CLASS F PROTEIN"/>
    <property type="match status" value="1"/>
</dbReference>
<dbReference type="Proteomes" id="UP001362999">
    <property type="component" value="Unassembled WGS sequence"/>
</dbReference>
<evidence type="ECO:0000256" key="1">
    <source>
        <dbReference type="ARBA" id="ARBA00023002"/>
    </source>
</evidence>
<organism evidence="2 3">
    <name type="scientific">Favolaschia claudopus</name>
    <dbReference type="NCBI Taxonomy" id="2862362"/>
    <lineage>
        <taxon>Eukaryota</taxon>
        <taxon>Fungi</taxon>
        <taxon>Dikarya</taxon>
        <taxon>Basidiomycota</taxon>
        <taxon>Agaricomycotina</taxon>
        <taxon>Agaricomycetes</taxon>
        <taxon>Agaricomycetidae</taxon>
        <taxon>Agaricales</taxon>
        <taxon>Marasmiineae</taxon>
        <taxon>Mycenaceae</taxon>
        <taxon>Favolaschia</taxon>
    </lineage>
</organism>
<comment type="caution">
    <text evidence="2">The sequence shown here is derived from an EMBL/GenBank/DDBJ whole genome shotgun (WGS) entry which is preliminary data.</text>
</comment>
<keyword evidence="3" id="KW-1185">Reference proteome</keyword>
<proteinExistence type="predicted"/>
<dbReference type="InterPro" id="IPR036291">
    <property type="entry name" value="NAD(P)-bd_dom_sf"/>
</dbReference>
<accession>A0AAW0EA23</accession>
<reference evidence="2 3" key="1">
    <citation type="journal article" date="2024" name="J Genomics">
        <title>Draft genome sequencing and assembly of Favolaschia claudopus CIRM-BRFM 2984 isolated from oak limbs.</title>
        <authorList>
            <person name="Navarro D."/>
            <person name="Drula E."/>
            <person name="Chaduli D."/>
            <person name="Cazenave R."/>
            <person name="Ahrendt S."/>
            <person name="Wang J."/>
            <person name="Lipzen A."/>
            <person name="Daum C."/>
            <person name="Barry K."/>
            <person name="Grigoriev I.V."/>
            <person name="Favel A."/>
            <person name="Rosso M.N."/>
            <person name="Martin F."/>
        </authorList>
    </citation>
    <scope>NUCLEOTIDE SEQUENCE [LARGE SCALE GENOMIC DNA]</scope>
    <source>
        <strain evidence="2 3">CIRM-BRFM 2984</strain>
    </source>
</reference>
<dbReference type="EMBL" id="JAWWNJ010000002">
    <property type="protein sequence ID" value="KAK7061203.1"/>
    <property type="molecule type" value="Genomic_DNA"/>
</dbReference>
<dbReference type="AlphaFoldDB" id="A0AAW0EA23"/>
<evidence type="ECO:0000313" key="3">
    <source>
        <dbReference type="Proteomes" id="UP001362999"/>
    </source>
</evidence>
<dbReference type="Pfam" id="PF00106">
    <property type="entry name" value="adh_short"/>
    <property type="match status" value="1"/>
</dbReference>
<dbReference type="SUPFAM" id="SSF51735">
    <property type="entry name" value="NAD(P)-binding Rossmann-fold domains"/>
    <property type="match status" value="1"/>
</dbReference>
<gene>
    <name evidence="2" type="ORF">R3P38DRAFT_2495368</name>
</gene>
<dbReference type="GO" id="GO:0016491">
    <property type="term" value="F:oxidoreductase activity"/>
    <property type="evidence" value="ECO:0007669"/>
    <property type="project" value="UniProtKB-KW"/>
</dbReference>
<dbReference type="PANTHER" id="PTHR43157">
    <property type="entry name" value="PHOSPHATIDYLINOSITOL-GLYCAN BIOSYNTHESIS CLASS F PROTEIN-RELATED"/>
    <property type="match status" value="1"/>
</dbReference>
<dbReference type="PRINTS" id="PR00081">
    <property type="entry name" value="GDHRDH"/>
</dbReference>
<protein>
    <submittedName>
        <fullName evidence="2">WW domain-containing oxidoreductase</fullName>
    </submittedName>
</protein>